<protein>
    <recommendedName>
        <fullName evidence="4">Protein FYV8</fullName>
    </recommendedName>
</protein>
<feature type="compositionally biased region" description="Polar residues" evidence="1">
    <location>
        <begin position="214"/>
        <end position="235"/>
    </location>
</feature>
<feature type="compositionally biased region" description="Polar residues" evidence="1">
    <location>
        <begin position="316"/>
        <end position="325"/>
    </location>
</feature>
<keyword evidence="3" id="KW-1185">Reference proteome</keyword>
<evidence type="ECO:0000313" key="3">
    <source>
        <dbReference type="Proteomes" id="UP000094801"/>
    </source>
</evidence>
<feature type="region of interest" description="Disordered" evidence="1">
    <location>
        <begin position="14"/>
        <end position="96"/>
    </location>
</feature>
<feature type="compositionally biased region" description="Acidic residues" evidence="1">
    <location>
        <begin position="328"/>
        <end position="337"/>
    </location>
</feature>
<feature type="compositionally biased region" description="Polar residues" evidence="1">
    <location>
        <begin position="640"/>
        <end position="657"/>
    </location>
</feature>
<feature type="compositionally biased region" description="Acidic residues" evidence="1">
    <location>
        <begin position="439"/>
        <end position="448"/>
    </location>
</feature>
<organism evidence="2 3">
    <name type="scientific">[Candida] arabinofermentans NRRL YB-2248</name>
    <dbReference type="NCBI Taxonomy" id="983967"/>
    <lineage>
        <taxon>Eukaryota</taxon>
        <taxon>Fungi</taxon>
        <taxon>Dikarya</taxon>
        <taxon>Ascomycota</taxon>
        <taxon>Saccharomycotina</taxon>
        <taxon>Pichiomycetes</taxon>
        <taxon>Pichiales</taxon>
        <taxon>Pichiaceae</taxon>
        <taxon>Ogataea</taxon>
        <taxon>Ogataea/Candida clade</taxon>
    </lineage>
</organism>
<sequence length="842" mass="92394">MTSKDKYAYFLGAEYSSDEDEDDNVLGRPSNSSALESDDEVIYPVENYMPTNGIDDDEYEDDHPSVSLFGKNAAADTSHDSQSLPSVQGTRDSGSLQDLIRQVDSFSTEISNKSSISTAQGSKRLSSNSIIDDLSKSLDSFAIELNADSQSFNGSSKSSNKDMWKTGYTESDEIKQAWSHEDELPTSNFAPNITVDEPLSDHLSVGSPFLPTGARSSATSIRVPSPTLSPKSANSLIFDDHDVEDTQLHLQFDQNYDGDDDDEGGWNPNSDNQPEEPSIYSLGSKKSAASSINSTEQHSSLHDTHDWRTTCDHDYSNGSGSNKNVDTNDSDDDDDEGGWNPHADDEVEEEEEKADKDHTNQDDNLEAQTPNIATLLSKSQNEDSLEFDHRDSWAPESEDENESQIDMSDSREGNLDILPSEPEISTDGKLPSESKVEYDYNDDDDDEQPSWSPLNETPGFGDANDKDMSGYPNNSVGDGSVAVGGVSHNDPDDVDSEEEGWKSSALDDEFPEQSSLRSDKSAATPVVGLEKSFESWKPSTGEQYADDYSYDDDQYSFVHNDESSTFQRKRLSIGSLSTGGYPSSIRPDDESINEMAYGDDFRNEFIRQNTRNTMRTIATSTDPGSSTYGSEISEGASVTLPRQTSSTYTNPYQQKRSSGYKVKSMLIDSDTPIHKKSLGGLDENTESSSFDSSYDDSANDSGFQIPQPSAARGSTVSASSSMLLSNMVKLETPKLPVIDLNKLMSLPSSDQRLAELRKHREELLSFDTGLTTFLKQTIQMGSVSFTSTESQLGPNVANAYKTANLHHATPHTTADLTNNLMRSSTALKEKGRKLFGKIHLKS</sequence>
<feature type="compositionally biased region" description="Low complexity" evidence="1">
    <location>
        <begin position="475"/>
        <end position="487"/>
    </location>
</feature>
<gene>
    <name evidence="2" type="ORF">CANARDRAFT_175979</name>
</gene>
<dbReference type="OrthoDB" id="3994861at2759"/>
<feature type="region of interest" description="Disordered" evidence="1">
    <location>
        <begin position="673"/>
        <end position="714"/>
    </location>
</feature>
<dbReference type="Proteomes" id="UP000094801">
    <property type="component" value="Unassembled WGS sequence"/>
</dbReference>
<evidence type="ECO:0000313" key="2">
    <source>
        <dbReference type="EMBL" id="ODV85526.1"/>
    </source>
</evidence>
<feature type="compositionally biased region" description="Polar residues" evidence="1">
    <location>
        <begin position="287"/>
        <end position="298"/>
    </location>
</feature>
<dbReference type="AlphaFoldDB" id="A0A1E4T183"/>
<evidence type="ECO:0000256" key="1">
    <source>
        <dbReference type="SAM" id="MobiDB-lite"/>
    </source>
</evidence>
<reference evidence="3" key="1">
    <citation type="submission" date="2016-04" db="EMBL/GenBank/DDBJ databases">
        <title>Comparative genomics of biotechnologically important yeasts.</title>
        <authorList>
            <consortium name="DOE Joint Genome Institute"/>
            <person name="Riley R."/>
            <person name="Haridas S."/>
            <person name="Wolfe K.H."/>
            <person name="Lopes M.R."/>
            <person name="Hittinger C.T."/>
            <person name="Goker M."/>
            <person name="Salamov A."/>
            <person name="Wisecaver J."/>
            <person name="Long T.M."/>
            <person name="Aerts A.L."/>
            <person name="Barry K."/>
            <person name="Choi C."/>
            <person name="Clum A."/>
            <person name="Coughlan A.Y."/>
            <person name="Deshpande S."/>
            <person name="Douglass A.P."/>
            <person name="Hanson S.J."/>
            <person name="Klenk H.-P."/>
            <person name="Labutti K."/>
            <person name="Lapidus A."/>
            <person name="Lindquist E."/>
            <person name="Lipzen A."/>
            <person name="Meier-Kolthoff J.P."/>
            <person name="Ohm R.A."/>
            <person name="Otillar R.P."/>
            <person name="Pangilinan J."/>
            <person name="Peng Y."/>
            <person name="Rokas A."/>
            <person name="Rosa C.A."/>
            <person name="Scheuner C."/>
            <person name="Sibirny A.A."/>
            <person name="Slot J.C."/>
            <person name="Stielow J.B."/>
            <person name="Sun H."/>
            <person name="Kurtzman C.P."/>
            <person name="Blackwell M."/>
            <person name="Grigoriev I.V."/>
            <person name="Jeffries T.W."/>
        </authorList>
    </citation>
    <scope>NUCLEOTIDE SEQUENCE [LARGE SCALE GENOMIC DNA]</scope>
    <source>
        <strain evidence="3">NRRL YB-2248</strain>
    </source>
</reference>
<accession>A0A1E4T183</accession>
<feature type="compositionally biased region" description="Polar residues" evidence="1">
    <location>
        <begin position="617"/>
        <end position="630"/>
    </location>
</feature>
<proteinExistence type="predicted"/>
<feature type="compositionally biased region" description="Polar residues" evidence="1">
    <location>
        <begin position="80"/>
        <end position="96"/>
    </location>
</feature>
<feature type="region of interest" description="Disordered" evidence="1">
    <location>
        <begin position="204"/>
        <end position="524"/>
    </location>
</feature>
<feature type="region of interest" description="Disordered" evidence="1">
    <location>
        <begin position="617"/>
        <end position="661"/>
    </location>
</feature>
<feature type="compositionally biased region" description="Basic and acidic residues" evidence="1">
    <location>
        <begin position="238"/>
        <end position="247"/>
    </location>
</feature>
<feature type="compositionally biased region" description="Polar residues" evidence="1">
    <location>
        <begin position="366"/>
        <end position="379"/>
    </location>
</feature>
<feature type="compositionally biased region" description="Basic and acidic residues" evidence="1">
    <location>
        <begin position="299"/>
        <end position="315"/>
    </location>
</feature>
<name>A0A1E4T183_9ASCO</name>
<dbReference type="EMBL" id="KV453852">
    <property type="protein sequence ID" value="ODV85526.1"/>
    <property type="molecule type" value="Genomic_DNA"/>
</dbReference>
<evidence type="ECO:0008006" key="4">
    <source>
        <dbReference type="Google" id="ProtNLM"/>
    </source>
</evidence>